<dbReference type="STRING" id="1111077.M1WBF3"/>
<feature type="region of interest" description="Disordered" evidence="1">
    <location>
        <begin position="92"/>
        <end position="143"/>
    </location>
</feature>
<dbReference type="HOGENOM" id="CLU_046724_2_0_1"/>
<organism evidence="3 4">
    <name type="scientific">Claviceps purpurea (strain 20.1)</name>
    <name type="common">Ergot fungus</name>
    <name type="synonym">Sphacelia segetum</name>
    <dbReference type="NCBI Taxonomy" id="1111077"/>
    <lineage>
        <taxon>Eukaryota</taxon>
        <taxon>Fungi</taxon>
        <taxon>Dikarya</taxon>
        <taxon>Ascomycota</taxon>
        <taxon>Pezizomycotina</taxon>
        <taxon>Sordariomycetes</taxon>
        <taxon>Hypocreomycetidae</taxon>
        <taxon>Hypocreales</taxon>
        <taxon>Clavicipitaceae</taxon>
        <taxon>Claviceps</taxon>
    </lineage>
</organism>
<dbReference type="Proteomes" id="UP000016801">
    <property type="component" value="Unassembled WGS sequence"/>
</dbReference>
<dbReference type="OrthoDB" id="786951at2759"/>
<feature type="domain" description="G-patch" evidence="2">
    <location>
        <begin position="79"/>
        <end position="130"/>
    </location>
</feature>
<evidence type="ECO:0000256" key="1">
    <source>
        <dbReference type="SAM" id="MobiDB-lite"/>
    </source>
</evidence>
<evidence type="ECO:0000313" key="4">
    <source>
        <dbReference type="Proteomes" id="UP000016801"/>
    </source>
</evidence>
<dbReference type="InterPro" id="IPR000467">
    <property type="entry name" value="G_patch_dom"/>
</dbReference>
<keyword evidence="4" id="KW-1185">Reference proteome</keyword>
<feature type="compositionally biased region" description="Acidic residues" evidence="1">
    <location>
        <begin position="250"/>
        <end position="260"/>
    </location>
</feature>
<feature type="region of interest" description="Disordered" evidence="1">
    <location>
        <begin position="230"/>
        <end position="270"/>
    </location>
</feature>
<comment type="caution">
    <text evidence="3">The sequence shown here is derived from an EMBL/GenBank/DDBJ whole genome shotgun (WGS) entry which is preliminary data.</text>
</comment>
<feature type="compositionally biased region" description="Basic and acidic residues" evidence="1">
    <location>
        <begin position="230"/>
        <end position="241"/>
    </location>
</feature>
<reference evidence="3 4" key="1">
    <citation type="journal article" date="2013" name="PLoS Genet.">
        <title>Plant-symbiotic fungi as chemical engineers: Multi-genome analysis of the Clavicipitaceae reveals dynamics of alkaloid loci.</title>
        <authorList>
            <person name="Schardl C.L."/>
            <person name="Young C.A."/>
            <person name="Hesse U."/>
            <person name="Amyotte S.G."/>
            <person name="Andreeva K."/>
            <person name="Calie P.J."/>
            <person name="Fleetwood D.J."/>
            <person name="Haws D.C."/>
            <person name="Moore N."/>
            <person name="Oeser B."/>
            <person name="Panaccione D.G."/>
            <person name="Schweri K.K."/>
            <person name="Voisey C.R."/>
            <person name="Farman M.L."/>
            <person name="Jaromczyk J.W."/>
            <person name="Roe B.A."/>
            <person name="O'Sullivan D.M."/>
            <person name="Scott B."/>
            <person name="Tudzynski P."/>
            <person name="An Z."/>
            <person name="Arnaoudova E.G."/>
            <person name="Bullock C.T."/>
            <person name="Charlton N.D."/>
            <person name="Chen L."/>
            <person name="Cox M."/>
            <person name="Dinkins R.D."/>
            <person name="Florea S."/>
            <person name="Glenn A.E."/>
            <person name="Gordon A."/>
            <person name="Gueldener U."/>
            <person name="Harris D.R."/>
            <person name="Hollin W."/>
            <person name="Jaromczyk J."/>
            <person name="Johnson R.D."/>
            <person name="Khan A.K."/>
            <person name="Leistner E."/>
            <person name="Leuchtmann A."/>
            <person name="Li C."/>
            <person name="Liu J."/>
            <person name="Liu J."/>
            <person name="Liu M."/>
            <person name="Mace W."/>
            <person name="Machado C."/>
            <person name="Nagabhyru P."/>
            <person name="Pan J."/>
            <person name="Schmid J."/>
            <person name="Sugawara K."/>
            <person name="Steiner U."/>
            <person name="Takach J.E."/>
            <person name="Tanaka E."/>
            <person name="Webb J.S."/>
            <person name="Wilson E.V."/>
            <person name="Wiseman J.L."/>
            <person name="Yoshida R."/>
            <person name="Zeng Z."/>
        </authorList>
    </citation>
    <scope>NUCLEOTIDE SEQUENCE [LARGE SCALE GENOMIC DNA]</scope>
    <source>
        <strain evidence="3 4">20.1</strain>
    </source>
</reference>
<feature type="region of interest" description="Disordered" evidence="1">
    <location>
        <begin position="1"/>
        <end position="40"/>
    </location>
</feature>
<feature type="compositionally biased region" description="Basic and acidic residues" evidence="1">
    <location>
        <begin position="100"/>
        <end position="143"/>
    </location>
</feature>
<dbReference type="eggNOG" id="KOG1994">
    <property type="taxonomic scope" value="Eukaryota"/>
</dbReference>
<dbReference type="Pfam" id="PF13821">
    <property type="entry name" value="DUF4187"/>
    <property type="match status" value="1"/>
</dbReference>
<dbReference type="AlphaFoldDB" id="M1WBF3"/>
<dbReference type="GO" id="GO:0000776">
    <property type="term" value="C:kinetochore"/>
    <property type="evidence" value="ECO:0007669"/>
    <property type="project" value="TreeGrafter"/>
</dbReference>
<dbReference type="PANTHER" id="PTHR21032">
    <property type="entry name" value="G PATCH DOMAIN-CONTAINING PROTEIN 11"/>
    <property type="match status" value="1"/>
</dbReference>
<dbReference type="EMBL" id="CAGA01000027">
    <property type="protein sequence ID" value="CCE31018.1"/>
    <property type="molecule type" value="Genomic_DNA"/>
</dbReference>
<dbReference type="SMART" id="SM01173">
    <property type="entry name" value="DUF4187"/>
    <property type="match status" value="1"/>
</dbReference>
<dbReference type="Pfam" id="PF01585">
    <property type="entry name" value="G-patch"/>
    <property type="match status" value="1"/>
</dbReference>
<dbReference type="SMART" id="SM00443">
    <property type="entry name" value="G_patch"/>
    <property type="match status" value="1"/>
</dbReference>
<evidence type="ECO:0000313" key="3">
    <source>
        <dbReference type="EMBL" id="CCE31018.1"/>
    </source>
</evidence>
<proteinExistence type="predicted"/>
<dbReference type="PANTHER" id="PTHR21032:SF0">
    <property type="entry name" value="G PATCH DOMAIN-CONTAINING PROTEIN 11"/>
    <property type="match status" value="1"/>
</dbReference>
<dbReference type="PROSITE" id="PS50174">
    <property type="entry name" value="G_PATCH"/>
    <property type="match status" value="1"/>
</dbReference>
<name>M1WBF3_CLAP2</name>
<feature type="region of interest" description="Disordered" evidence="1">
    <location>
        <begin position="174"/>
        <end position="208"/>
    </location>
</feature>
<dbReference type="VEuPathDB" id="FungiDB:CPUR_04869"/>
<protein>
    <recommendedName>
        <fullName evidence="2">G-patch domain-containing protein</fullName>
    </recommendedName>
</protein>
<gene>
    <name evidence="3" type="ORF">CPUR_04869</name>
</gene>
<dbReference type="InterPro" id="IPR025239">
    <property type="entry name" value="DUF4187"/>
</dbReference>
<sequence length="336" mass="38466">MSSPPNNAPLSDDEDDDYMNMTFEEPTPAKETSLQRTQRLKKEALARGMVKSKAQLLEEEAAARDKALSTSMLDGPAAKKSKGFAMMAKMGFTGGGLGKTTKEGGEARKITEPIKLSLKEDRGGIGMESEKKRKLQEAMEEREAKAVKVVDPYEYRDRIRKEREDERLEKQFQAAQRVAERMDEEESTEAAAAAQEDAEEPVKKAAALSSRPLKSIPVLYRGLVRYREEKERDRRMRHDLEQSLTRLPTYDDEDEDEDEDDKRALGKKGKTVYVTAEDLDDEDEELEAFNAQEPGKRLGELVGYLRRRHWYCFWCKMQYESEKMEECPGTSEEDHD</sequence>
<dbReference type="InterPro" id="IPR039249">
    <property type="entry name" value="GPATCH11"/>
</dbReference>
<dbReference type="PhylomeDB" id="M1WBF3"/>
<evidence type="ECO:0000259" key="2">
    <source>
        <dbReference type="PROSITE" id="PS50174"/>
    </source>
</evidence>
<dbReference type="GO" id="GO:0003676">
    <property type="term" value="F:nucleic acid binding"/>
    <property type="evidence" value="ECO:0007669"/>
    <property type="project" value="InterPro"/>
</dbReference>
<accession>M1WBF3</accession>